<evidence type="ECO:0000256" key="1">
    <source>
        <dbReference type="SAM" id="Coils"/>
    </source>
</evidence>
<sequence>MHSEEAGTHVEVRAAWHDMLHDNDETLRRTHGPTATLEAIAALEDRLAAATAARHVLTEAVLVRDGLLREQLARTGELAAQLERARAEIALLRRPLAEKASSRARRVVRDLLHR</sequence>
<name>A0ABX8D417_9CELL</name>
<evidence type="ECO:0000313" key="2">
    <source>
        <dbReference type="EMBL" id="QVI61211.1"/>
    </source>
</evidence>
<keyword evidence="1" id="KW-0175">Coiled coil</keyword>
<evidence type="ECO:0000313" key="3">
    <source>
        <dbReference type="Proteomes" id="UP000677804"/>
    </source>
</evidence>
<organism evidence="2 3">
    <name type="scientific">Cellulomonas wangleii</name>
    <dbReference type="NCBI Taxonomy" id="2816956"/>
    <lineage>
        <taxon>Bacteria</taxon>
        <taxon>Bacillati</taxon>
        <taxon>Actinomycetota</taxon>
        <taxon>Actinomycetes</taxon>
        <taxon>Micrococcales</taxon>
        <taxon>Cellulomonadaceae</taxon>
        <taxon>Cellulomonas</taxon>
    </lineage>
</organism>
<gene>
    <name evidence="2" type="ORF">KG103_11965</name>
</gene>
<dbReference type="RefSeq" id="WP_207340940.1">
    <property type="nucleotide sequence ID" value="NZ_CP074405.1"/>
</dbReference>
<feature type="coiled-coil region" evidence="1">
    <location>
        <begin position="40"/>
        <end position="88"/>
    </location>
</feature>
<dbReference type="Proteomes" id="UP000677804">
    <property type="component" value="Chromosome"/>
</dbReference>
<accession>A0ABX8D417</accession>
<keyword evidence="3" id="KW-1185">Reference proteome</keyword>
<dbReference type="EMBL" id="CP074405">
    <property type="protein sequence ID" value="QVI61211.1"/>
    <property type="molecule type" value="Genomic_DNA"/>
</dbReference>
<protein>
    <submittedName>
        <fullName evidence="2">Uncharacterized protein</fullName>
    </submittedName>
</protein>
<proteinExistence type="predicted"/>
<reference evidence="2 3" key="1">
    <citation type="submission" date="2021-05" db="EMBL/GenBank/DDBJ databases">
        <title>Novel species in genus Cellulomonas.</title>
        <authorList>
            <person name="Zhang G."/>
        </authorList>
    </citation>
    <scope>NUCLEOTIDE SEQUENCE [LARGE SCALE GENOMIC DNA]</scope>
    <source>
        <strain evidence="3">zg-ZUI222</strain>
    </source>
</reference>